<reference evidence="3 4" key="1">
    <citation type="journal article" date="2014" name="ISME J.">
        <title>Candidatus Competibacter-lineage genomes retrieved from metagenomes reveal functional metabolic diversity.</title>
        <authorList>
            <person name="McIlroy S.J."/>
            <person name="Albertsen M."/>
            <person name="Andresen E.K."/>
            <person name="Saunders A.M."/>
            <person name="Kristiansen R."/>
            <person name="Stokholm-Bjerregaard M."/>
            <person name="Nielsen K.L."/>
            <person name="Nielsen P.H."/>
        </authorList>
    </citation>
    <scope>NUCLEOTIDE SEQUENCE [LARGE SCALE GENOMIC DNA]</scope>
    <source>
        <strain evidence="3 4">Run_B_J11</strain>
    </source>
</reference>
<dbReference type="Gene3D" id="3.30.420.10">
    <property type="entry name" value="Ribonuclease H-like superfamily/Ribonuclease H"/>
    <property type="match status" value="1"/>
</dbReference>
<dbReference type="InterPro" id="IPR050900">
    <property type="entry name" value="Transposase_IS3/IS150/IS904"/>
</dbReference>
<name>A0A7U7GB49_9GAMM</name>
<dbReference type="PANTHER" id="PTHR46889:SF4">
    <property type="entry name" value="TRANSPOSASE INSO FOR INSERTION SEQUENCE ELEMENT IS911B-RELATED"/>
    <property type="match status" value="1"/>
</dbReference>
<dbReference type="Proteomes" id="UP000019184">
    <property type="component" value="Unassembled WGS sequence"/>
</dbReference>
<dbReference type="GO" id="GO:0015074">
    <property type="term" value="P:DNA integration"/>
    <property type="evidence" value="ECO:0007669"/>
    <property type="project" value="InterPro"/>
</dbReference>
<comment type="caution">
    <text evidence="3">The sequence shown here is derived from an EMBL/GenBank/DDBJ whole genome shotgun (WGS) entry which is preliminary data.</text>
</comment>
<dbReference type="Pfam" id="PF00665">
    <property type="entry name" value="rve"/>
    <property type="match status" value="1"/>
</dbReference>
<organism evidence="3 4">
    <name type="scientific">Candidatus Contendobacter odensis Run_B_J11</name>
    <dbReference type="NCBI Taxonomy" id="1400861"/>
    <lineage>
        <taxon>Bacteria</taxon>
        <taxon>Pseudomonadati</taxon>
        <taxon>Pseudomonadota</taxon>
        <taxon>Gammaproteobacteria</taxon>
        <taxon>Candidatus Competibacteraceae</taxon>
        <taxon>Candidatus Contendibacter</taxon>
    </lineage>
</organism>
<feature type="domain" description="Integrase catalytic" evidence="2">
    <location>
        <begin position="1"/>
        <end position="136"/>
    </location>
</feature>
<dbReference type="PROSITE" id="PS50994">
    <property type="entry name" value="INTEGRASE"/>
    <property type="match status" value="1"/>
</dbReference>
<dbReference type="Pfam" id="PF13333">
    <property type="entry name" value="rve_2"/>
    <property type="match status" value="1"/>
</dbReference>
<evidence type="ECO:0000256" key="1">
    <source>
        <dbReference type="SAM" id="MobiDB-lite"/>
    </source>
</evidence>
<dbReference type="InterPro" id="IPR012337">
    <property type="entry name" value="RNaseH-like_sf"/>
</dbReference>
<dbReference type="GO" id="GO:0003676">
    <property type="term" value="F:nucleic acid binding"/>
    <property type="evidence" value="ECO:0007669"/>
    <property type="project" value="InterPro"/>
</dbReference>
<accession>A0A7U7GB49</accession>
<dbReference type="SUPFAM" id="SSF53098">
    <property type="entry name" value="Ribonuclease H-like"/>
    <property type="match status" value="1"/>
</dbReference>
<dbReference type="AlphaFoldDB" id="A0A7U7GB49"/>
<dbReference type="InterPro" id="IPR036397">
    <property type="entry name" value="RNaseH_sf"/>
</dbReference>
<evidence type="ECO:0000259" key="2">
    <source>
        <dbReference type="PROSITE" id="PS50994"/>
    </source>
</evidence>
<feature type="region of interest" description="Disordered" evidence="1">
    <location>
        <begin position="119"/>
        <end position="139"/>
    </location>
</feature>
<dbReference type="PANTHER" id="PTHR46889">
    <property type="entry name" value="TRANSPOSASE INSF FOR INSERTION SEQUENCE IS3B-RELATED"/>
    <property type="match status" value="1"/>
</dbReference>
<gene>
    <name evidence="3" type="ORF">BN874_2070002</name>
</gene>
<sequence length="139" mass="16473">MALIDWYSRYVLAWRLSNTMDTAFCVDALTEALEHHGTPEIFNTDQGSQFTSAVFIEVLNHHHIRISMDGKGRALDNIFIERLWRSLKYEEVYSKHYQSLREAQAELSTYFRFYNTDRPHQSLDNRTPEQVYRNAQPLQ</sequence>
<proteinExistence type="predicted"/>
<dbReference type="InterPro" id="IPR001584">
    <property type="entry name" value="Integrase_cat-core"/>
</dbReference>
<evidence type="ECO:0000313" key="3">
    <source>
        <dbReference type="EMBL" id="CDH45096.1"/>
    </source>
</evidence>
<evidence type="ECO:0000313" key="4">
    <source>
        <dbReference type="Proteomes" id="UP000019184"/>
    </source>
</evidence>
<keyword evidence="4" id="KW-1185">Reference proteome</keyword>
<protein>
    <submittedName>
        <fullName evidence="3">Integrase catalytic region</fullName>
    </submittedName>
</protein>
<dbReference type="EMBL" id="CBTK010000121">
    <property type="protein sequence ID" value="CDH45096.1"/>
    <property type="molecule type" value="Genomic_DNA"/>
</dbReference>